<feature type="chain" id="PRO_5014808842" description="Tetratricopeptide repeat protein" evidence="4">
    <location>
        <begin position="31"/>
        <end position="616"/>
    </location>
</feature>
<proteinExistence type="predicted"/>
<evidence type="ECO:0000256" key="3">
    <source>
        <dbReference type="SAM" id="MobiDB-lite"/>
    </source>
</evidence>
<dbReference type="EMBL" id="POSP01000003">
    <property type="protein sequence ID" value="PND38049.1"/>
    <property type="molecule type" value="Genomic_DNA"/>
</dbReference>
<gene>
    <name evidence="5" type="ORF">C1O66_11305</name>
</gene>
<feature type="region of interest" description="Disordered" evidence="3">
    <location>
        <begin position="341"/>
        <end position="360"/>
    </location>
</feature>
<sequence>MPEFVRRRPQLNASLLVLLAAGLLHGLAGAASAPSRAPETPAAPKSDAATAATIHNSELDAPLFYQLLVGELELSTGQTGVAYQVLLDAARRTKDEELFKRVVNIALQARAGDQALSAARAWRESLPTSLAAQQMTIQLLALLNRPAEVVEPLRALLALNPPELRGAVLAGLPRLFQRAPEPKKVLSALEPLLHNASQAKETRVAAQVVLARLALSAGDSKRALELTQSLNQQFPEGDDAMQLALELMPNEPAAEALIQARLQASPDDTKLRLAYGRALARAQKPSDAAREFRAVTLKDPEQLSAWFALGTLELELRQAEAADHALREYLRRLDLAAAKEAKEPGGAAKETSDNSQAEFNQEARQQSWLMLAQAAELRGDLKGAEAWLIKVDSPQRRFEAQYRRASLIARQGRMAEARKLLQGLPENTPDALRAKVMAESQLLRDQREWKQAYELLARATERLPEDADLVYEQSMMAEKLGQLDEMEVLLKRVIAIKPDHHHAYNALGYSLADRNIRLDEARGLIAKALSFVPSEPFILDSMGWVEFRLGNKEEAQRLLRLAFEARPDAEIAAHLGEVLWASDKAEEARRVWAEGLKRDPKNEALLDTLKRLKVKP</sequence>
<feature type="signal peptide" evidence="4">
    <location>
        <begin position="1"/>
        <end position="30"/>
    </location>
</feature>
<dbReference type="Pfam" id="PF13432">
    <property type="entry name" value="TPR_16"/>
    <property type="match status" value="3"/>
</dbReference>
<comment type="caution">
    <text evidence="5">The sequence shown here is derived from an EMBL/GenBank/DDBJ whole genome shotgun (WGS) entry which is preliminary data.</text>
</comment>
<name>A0A2N8KX61_9BURK</name>
<dbReference type="OrthoDB" id="9766710at2"/>
<evidence type="ECO:0000256" key="1">
    <source>
        <dbReference type="ARBA" id="ARBA00022737"/>
    </source>
</evidence>
<accession>A0A2N8KX61</accession>
<dbReference type="GO" id="GO:0035269">
    <property type="term" value="P:protein O-linked glycosylation via mannose"/>
    <property type="evidence" value="ECO:0007669"/>
    <property type="project" value="TreeGrafter"/>
</dbReference>
<dbReference type="AlphaFoldDB" id="A0A2N8KX61"/>
<reference evidence="5 6" key="1">
    <citation type="submission" date="2018-01" db="EMBL/GenBank/DDBJ databases">
        <title>Draft genome sequence of Paucibacter aquatile CR182 isolated from freshwater of the Nakdong River.</title>
        <authorList>
            <person name="Choi A."/>
            <person name="Chung E.J."/>
        </authorList>
    </citation>
    <scope>NUCLEOTIDE SEQUENCE [LARGE SCALE GENOMIC DNA]</scope>
    <source>
        <strain evidence="5 6">CR182</strain>
    </source>
</reference>
<dbReference type="InterPro" id="IPR052346">
    <property type="entry name" value="O-mannosyl-transferase_TMTC"/>
</dbReference>
<keyword evidence="1" id="KW-0677">Repeat</keyword>
<evidence type="ECO:0000313" key="5">
    <source>
        <dbReference type="EMBL" id="PND38049.1"/>
    </source>
</evidence>
<keyword evidence="6" id="KW-1185">Reference proteome</keyword>
<dbReference type="SUPFAM" id="SSF48452">
    <property type="entry name" value="TPR-like"/>
    <property type="match status" value="2"/>
</dbReference>
<dbReference type="GO" id="GO:0030968">
    <property type="term" value="P:endoplasmic reticulum unfolded protein response"/>
    <property type="evidence" value="ECO:0007669"/>
    <property type="project" value="TreeGrafter"/>
</dbReference>
<dbReference type="RefSeq" id="WP_102767969.1">
    <property type="nucleotide sequence ID" value="NZ_POSP01000003.1"/>
</dbReference>
<protein>
    <recommendedName>
        <fullName evidence="7">Tetratricopeptide repeat protein</fullName>
    </recommendedName>
</protein>
<dbReference type="InterPro" id="IPR011990">
    <property type="entry name" value="TPR-like_helical_dom_sf"/>
</dbReference>
<dbReference type="GO" id="GO:0000030">
    <property type="term" value="F:mannosyltransferase activity"/>
    <property type="evidence" value="ECO:0007669"/>
    <property type="project" value="TreeGrafter"/>
</dbReference>
<evidence type="ECO:0000256" key="2">
    <source>
        <dbReference type="ARBA" id="ARBA00022803"/>
    </source>
</evidence>
<evidence type="ECO:0008006" key="7">
    <source>
        <dbReference type="Google" id="ProtNLM"/>
    </source>
</evidence>
<keyword evidence="4" id="KW-0732">Signal</keyword>
<dbReference type="Proteomes" id="UP000235916">
    <property type="component" value="Unassembled WGS sequence"/>
</dbReference>
<evidence type="ECO:0000313" key="6">
    <source>
        <dbReference type="Proteomes" id="UP000235916"/>
    </source>
</evidence>
<dbReference type="Gene3D" id="1.25.40.10">
    <property type="entry name" value="Tetratricopeptide repeat domain"/>
    <property type="match status" value="3"/>
</dbReference>
<evidence type="ECO:0000256" key="4">
    <source>
        <dbReference type="SAM" id="SignalP"/>
    </source>
</evidence>
<keyword evidence="2" id="KW-0802">TPR repeat</keyword>
<dbReference type="PANTHER" id="PTHR44227">
    <property type="match status" value="1"/>
</dbReference>
<organism evidence="5 6">
    <name type="scientific">Kinneretia aquatilis</name>
    <dbReference type="NCBI Taxonomy" id="2070761"/>
    <lineage>
        <taxon>Bacteria</taxon>
        <taxon>Pseudomonadati</taxon>
        <taxon>Pseudomonadota</taxon>
        <taxon>Betaproteobacteria</taxon>
        <taxon>Burkholderiales</taxon>
        <taxon>Sphaerotilaceae</taxon>
        <taxon>Roseateles</taxon>
    </lineage>
</organism>
<dbReference type="PANTHER" id="PTHR44227:SF3">
    <property type="entry name" value="PROTEIN O-MANNOSYL-TRANSFERASE TMTC4"/>
    <property type="match status" value="1"/>
</dbReference>